<organism evidence="3 4">
    <name type="scientific">Agrocybe chaxingu</name>
    <dbReference type="NCBI Taxonomy" id="84603"/>
    <lineage>
        <taxon>Eukaryota</taxon>
        <taxon>Fungi</taxon>
        <taxon>Dikarya</taxon>
        <taxon>Basidiomycota</taxon>
        <taxon>Agaricomycotina</taxon>
        <taxon>Agaricomycetes</taxon>
        <taxon>Agaricomycetidae</taxon>
        <taxon>Agaricales</taxon>
        <taxon>Agaricineae</taxon>
        <taxon>Strophariaceae</taxon>
        <taxon>Agrocybe</taxon>
    </lineage>
</organism>
<evidence type="ECO:0000313" key="3">
    <source>
        <dbReference type="EMBL" id="KAJ3510608.1"/>
    </source>
</evidence>
<feature type="region of interest" description="Disordered" evidence="1">
    <location>
        <begin position="327"/>
        <end position="385"/>
    </location>
</feature>
<feature type="region of interest" description="Disordered" evidence="1">
    <location>
        <begin position="270"/>
        <end position="308"/>
    </location>
</feature>
<feature type="compositionally biased region" description="Low complexity" evidence="1">
    <location>
        <begin position="328"/>
        <end position="374"/>
    </location>
</feature>
<feature type="compositionally biased region" description="Low complexity" evidence="1">
    <location>
        <begin position="522"/>
        <end position="540"/>
    </location>
</feature>
<keyword evidence="2" id="KW-0472">Membrane</keyword>
<reference evidence="3" key="1">
    <citation type="submission" date="2022-07" db="EMBL/GenBank/DDBJ databases">
        <title>Genome Sequence of Agrocybe chaxingu.</title>
        <authorList>
            <person name="Buettner E."/>
        </authorList>
    </citation>
    <scope>NUCLEOTIDE SEQUENCE</scope>
    <source>
        <strain evidence="3">MP-N11</strain>
    </source>
</reference>
<accession>A0A9W8K8J7</accession>
<feature type="compositionally biased region" description="Polar residues" evidence="1">
    <location>
        <begin position="297"/>
        <end position="308"/>
    </location>
</feature>
<keyword evidence="4" id="KW-1185">Reference proteome</keyword>
<protein>
    <submittedName>
        <fullName evidence="3">Uncharacterized protein</fullName>
    </submittedName>
</protein>
<dbReference type="Gene3D" id="2.60.120.260">
    <property type="entry name" value="Galactose-binding domain-like"/>
    <property type="match status" value="2"/>
</dbReference>
<keyword evidence="2" id="KW-0812">Transmembrane</keyword>
<proteinExistence type="predicted"/>
<name>A0A9W8K8J7_9AGAR</name>
<evidence type="ECO:0000256" key="2">
    <source>
        <dbReference type="SAM" id="Phobius"/>
    </source>
</evidence>
<feature type="compositionally biased region" description="Low complexity" evidence="1">
    <location>
        <begin position="272"/>
        <end position="292"/>
    </location>
</feature>
<sequence>MTTRWVVVDDTDSGFSYSSGWSLVSGADWDKQGNFGPTYLNSLHSTTASEASFTYTYTGSRGRVYGTTNIRNKEDPTWECFVDGTKIPTGDPFQYTENNWVLCSWNSVGDGRHTVRVVARSQGRNFLFDRFEYVPSSSTNIQNAVISASFSDSALQYSSGWGTLGNIARHAPAAGATLTIPFYGTGIKWVGYIPIELPKGPSTAEYSLDGGPVTTFTVPGSYGGVSQYNQYVLQVNGLSRSQHTLRVTSRGTTSQTPLVLCNLFFEGSASQPPSAAPVTTPTNNNPTTTVNSRDTDTGSATTPGLSQQTITTVVDGAVTITQVDAAPSTTTTGTSDAGGAVSGTSGTSGDPDTSNSNAANSSSGSATSGDGASGQTISSSSNETPIGPIVGSVVGALVLIALIIFAILFYRRRAKKRRHVSLIEQVQPFYRDAPSQRRAPLTSLDSQSQTEFSGGYGPQQMSHSGNNQAVYTKGSAGASSPIRDNAYHYHNTNARPALRPNRPSTVTSESAEGYTTVSGPGSEASMPSSNMSLSSTGSAAPLRPNRGYSKHQEARIESPQSNGSNVRIINHEDSGMRLPRASVAPTEVIEFPPSYSAS</sequence>
<feature type="region of interest" description="Disordered" evidence="1">
    <location>
        <begin position="433"/>
        <end position="566"/>
    </location>
</feature>
<comment type="caution">
    <text evidence="3">The sequence shown here is derived from an EMBL/GenBank/DDBJ whole genome shotgun (WGS) entry which is preliminary data.</text>
</comment>
<keyword evidence="2" id="KW-1133">Transmembrane helix</keyword>
<gene>
    <name evidence="3" type="ORF">NLJ89_g4579</name>
</gene>
<feature type="compositionally biased region" description="Polar residues" evidence="1">
    <location>
        <begin position="443"/>
        <end position="452"/>
    </location>
</feature>
<feature type="transmembrane region" description="Helical" evidence="2">
    <location>
        <begin position="389"/>
        <end position="410"/>
    </location>
</feature>
<feature type="compositionally biased region" description="Polar residues" evidence="1">
    <location>
        <begin position="459"/>
        <end position="470"/>
    </location>
</feature>
<evidence type="ECO:0000313" key="4">
    <source>
        <dbReference type="Proteomes" id="UP001148786"/>
    </source>
</evidence>
<feature type="compositionally biased region" description="Polar residues" evidence="1">
    <location>
        <begin position="502"/>
        <end position="519"/>
    </location>
</feature>
<dbReference type="AlphaFoldDB" id="A0A9W8K8J7"/>
<dbReference type="CDD" id="cd12087">
    <property type="entry name" value="TM_EGFR-like"/>
    <property type="match status" value="1"/>
</dbReference>
<dbReference type="EMBL" id="JANKHO010000386">
    <property type="protein sequence ID" value="KAJ3510608.1"/>
    <property type="molecule type" value="Genomic_DNA"/>
</dbReference>
<dbReference type="Proteomes" id="UP001148786">
    <property type="component" value="Unassembled WGS sequence"/>
</dbReference>
<dbReference type="OrthoDB" id="3052647at2759"/>
<feature type="compositionally biased region" description="Polar residues" evidence="1">
    <location>
        <begin position="375"/>
        <end position="384"/>
    </location>
</feature>
<evidence type="ECO:0000256" key="1">
    <source>
        <dbReference type="SAM" id="MobiDB-lite"/>
    </source>
</evidence>